<reference evidence="1 2" key="1">
    <citation type="journal article" date="2019" name="Nat. Ecol. Evol.">
        <title>Megaphylogeny resolves global patterns of mushroom evolution.</title>
        <authorList>
            <person name="Varga T."/>
            <person name="Krizsan K."/>
            <person name="Foldi C."/>
            <person name="Dima B."/>
            <person name="Sanchez-Garcia M."/>
            <person name="Sanchez-Ramirez S."/>
            <person name="Szollosi G.J."/>
            <person name="Szarkandi J.G."/>
            <person name="Papp V."/>
            <person name="Albert L."/>
            <person name="Andreopoulos W."/>
            <person name="Angelini C."/>
            <person name="Antonin V."/>
            <person name="Barry K.W."/>
            <person name="Bougher N.L."/>
            <person name="Buchanan P."/>
            <person name="Buyck B."/>
            <person name="Bense V."/>
            <person name="Catcheside P."/>
            <person name="Chovatia M."/>
            <person name="Cooper J."/>
            <person name="Damon W."/>
            <person name="Desjardin D."/>
            <person name="Finy P."/>
            <person name="Geml J."/>
            <person name="Haridas S."/>
            <person name="Hughes K."/>
            <person name="Justo A."/>
            <person name="Karasinski D."/>
            <person name="Kautmanova I."/>
            <person name="Kiss B."/>
            <person name="Kocsube S."/>
            <person name="Kotiranta H."/>
            <person name="LaButti K.M."/>
            <person name="Lechner B.E."/>
            <person name="Liimatainen K."/>
            <person name="Lipzen A."/>
            <person name="Lukacs Z."/>
            <person name="Mihaltcheva S."/>
            <person name="Morgado L.N."/>
            <person name="Niskanen T."/>
            <person name="Noordeloos M.E."/>
            <person name="Ohm R.A."/>
            <person name="Ortiz-Santana B."/>
            <person name="Ovrebo C."/>
            <person name="Racz N."/>
            <person name="Riley R."/>
            <person name="Savchenko A."/>
            <person name="Shiryaev A."/>
            <person name="Soop K."/>
            <person name="Spirin V."/>
            <person name="Szebenyi C."/>
            <person name="Tomsovsky M."/>
            <person name="Tulloss R.E."/>
            <person name="Uehling J."/>
            <person name="Grigoriev I.V."/>
            <person name="Vagvolgyi C."/>
            <person name="Papp T."/>
            <person name="Martin F.M."/>
            <person name="Miettinen O."/>
            <person name="Hibbett D.S."/>
            <person name="Nagy L.G."/>
        </authorList>
    </citation>
    <scope>NUCLEOTIDE SEQUENCE [LARGE SCALE GENOMIC DNA]</scope>
    <source>
        <strain evidence="1 2">NL-1719</strain>
    </source>
</reference>
<name>A0ACD3AG68_9AGAR</name>
<proteinExistence type="predicted"/>
<gene>
    <name evidence="1" type="ORF">BDN72DRAFT_901359</name>
</gene>
<evidence type="ECO:0000313" key="2">
    <source>
        <dbReference type="Proteomes" id="UP000308600"/>
    </source>
</evidence>
<dbReference type="EMBL" id="ML208465">
    <property type="protein sequence ID" value="TFK64686.1"/>
    <property type="molecule type" value="Genomic_DNA"/>
</dbReference>
<organism evidence="1 2">
    <name type="scientific">Pluteus cervinus</name>
    <dbReference type="NCBI Taxonomy" id="181527"/>
    <lineage>
        <taxon>Eukaryota</taxon>
        <taxon>Fungi</taxon>
        <taxon>Dikarya</taxon>
        <taxon>Basidiomycota</taxon>
        <taxon>Agaricomycotina</taxon>
        <taxon>Agaricomycetes</taxon>
        <taxon>Agaricomycetidae</taxon>
        <taxon>Agaricales</taxon>
        <taxon>Pluteineae</taxon>
        <taxon>Pluteaceae</taxon>
        <taxon>Pluteus</taxon>
    </lineage>
</organism>
<evidence type="ECO:0000313" key="1">
    <source>
        <dbReference type="EMBL" id="TFK64686.1"/>
    </source>
</evidence>
<protein>
    <submittedName>
        <fullName evidence="1">Uncharacterized protein</fullName>
    </submittedName>
</protein>
<dbReference type="Proteomes" id="UP000308600">
    <property type="component" value="Unassembled WGS sequence"/>
</dbReference>
<accession>A0ACD3AG68</accession>
<keyword evidence="2" id="KW-1185">Reference proteome</keyword>
<sequence length="283" mass="31383">MNSPPRSIDPVLLYLHRVVLLRLSRLRAAIHAYQSSMDQKYRDVSILRNFPKGSYVRSVGEVTIFCEYEHPPFVRDVCLALGRGTWGANPPTVVQITDIDVSVAKNDLTSIVSTYSDDWWNLSSTDMLPRGLLAVNLCDVDTLNRHFAQISFGGAKISQKRSAEDTVNPGTSPVVQDMQGSQPVEPLSSQDVAPPSKRVRYEASGSRKGKEPSDAHRLKRNPRMRVVSPPAELEIGQVLEIVEHLPMARSDSPFGSEFDENSSADLGERDDTDEEGDNGDYDV</sequence>